<dbReference type="InterPro" id="IPR000719">
    <property type="entry name" value="Prot_kinase_dom"/>
</dbReference>
<feature type="compositionally biased region" description="Polar residues" evidence="1">
    <location>
        <begin position="540"/>
        <end position="555"/>
    </location>
</feature>
<feature type="compositionally biased region" description="Polar residues" evidence="1">
    <location>
        <begin position="841"/>
        <end position="852"/>
    </location>
</feature>
<evidence type="ECO:0000313" key="4">
    <source>
        <dbReference type="Proteomes" id="UP000218231"/>
    </source>
</evidence>
<dbReference type="GO" id="GO:0004672">
    <property type="term" value="F:protein kinase activity"/>
    <property type="evidence" value="ECO:0007669"/>
    <property type="project" value="InterPro"/>
</dbReference>
<feature type="compositionally biased region" description="Acidic residues" evidence="1">
    <location>
        <begin position="87"/>
        <end position="100"/>
    </location>
</feature>
<sequence length="852" mass="93301">MKHLNRYVVTKASPVPVIGVNPIKMVGAEDGHAVNQVTGGGKGEGETKTTTTQQQQQQTGQQQQQAQQQQTTKQQPAANQDDGKDSESEEDDGTTEILEESPDRRWSKRREQVKQRDVPGIDVAYLAMDNETGNEVVWNEVQFSERKNFRAQEEKINAVFDSLTQLVHTNLVKFHKYWTDAKSDKPRIIFITEYMSSGSMSQFLQRTKKAGTSVSMKSWKKWTAQILSALNYLHTYKPPITHGNLTCNTVFIQQNGLIKIGCGIILKDGGDEGILVAPDAIHHHVKTCKETFRYLHYIAPEYEQNNMVTPAADIYAFGVCALEMAMTGALVNPSSSSSSSASNGGTTPGAPTTTTTTSTTSEGPVPEEVIEKAVRSLEDPLQRDFIEQCLRKNPLERPTAQQLLYHPVFFDICTLKLIAAHEVIDSQEDSDKSITKLPELNMDDVVCAIGEHQFARRVATNFISDINKFLDEVREGIYPIGASNRRRRNPSSHSVSSTTNESAQSENAGQRRNEEETGSQSDKSRNRRDSTPLTSGIDHPSSSNANTPNSVSGKVQNGGGRQKSGDSSAHPTTSGTGPHSRASPSGDALNTSNASQSSQSAHSTPINASQQQSQSTQGSAQAGTRLTRGQSVTEADGYARDTGTAQRQRGDGGAARSESAERQEQKDDSHKENRTIKQMRITKEGRELKLWVQLEDLMNRQLTTELADEDTSQTLTDNLVYHGFICEEDRHIVEQELSLVLTDSVAAVSVVTMSSEDPESTSTSSAATATQQPQSPTSTQLQQPQNNSGAGTTQRQSGPGQGGQEQQTVIRKQSTEGKIREITVTPVQEKDKDKPAANAHHPNNSQRRIVQS</sequence>
<dbReference type="Gene3D" id="3.30.200.20">
    <property type="entry name" value="Phosphorylase Kinase, domain 1"/>
    <property type="match status" value="1"/>
</dbReference>
<feature type="compositionally biased region" description="Low complexity" evidence="1">
    <location>
        <begin position="752"/>
        <end position="808"/>
    </location>
</feature>
<dbReference type="STRING" id="2018661.A0A2A2LJ11"/>
<evidence type="ECO:0000259" key="2">
    <source>
        <dbReference type="PROSITE" id="PS50011"/>
    </source>
</evidence>
<feature type="compositionally biased region" description="Low complexity" evidence="1">
    <location>
        <begin position="334"/>
        <end position="366"/>
    </location>
</feature>
<dbReference type="AlphaFoldDB" id="A0A2A2LJ11"/>
<feature type="compositionally biased region" description="Low complexity" evidence="1">
    <location>
        <begin position="590"/>
        <end position="624"/>
    </location>
</feature>
<dbReference type="FunFam" id="3.30.200.20:FF:000607">
    <property type="entry name" value="Nuclear receptor-binding protein 2a"/>
    <property type="match status" value="1"/>
</dbReference>
<feature type="compositionally biased region" description="Basic and acidic residues" evidence="1">
    <location>
        <begin position="658"/>
        <end position="680"/>
    </location>
</feature>
<feature type="region of interest" description="Disordered" evidence="1">
    <location>
        <begin position="33"/>
        <end position="114"/>
    </location>
</feature>
<organism evidence="3 4">
    <name type="scientific">Diploscapter pachys</name>
    <dbReference type="NCBI Taxonomy" id="2018661"/>
    <lineage>
        <taxon>Eukaryota</taxon>
        <taxon>Metazoa</taxon>
        <taxon>Ecdysozoa</taxon>
        <taxon>Nematoda</taxon>
        <taxon>Chromadorea</taxon>
        <taxon>Rhabditida</taxon>
        <taxon>Rhabditina</taxon>
        <taxon>Rhabditomorpha</taxon>
        <taxon>Rhabditoidea</taxon>
        <taxon>Rhabditidae</taxon>
        <taxon>Diploscapter</taxon>
    </lineage>
</organism>
<feature type="region of interest" description="Disordered" evidence="1">
    <location>
        <begin position="752"/>
        <end position="852"/>
    </location>
</feature>
<dbReference type="OrthoDB" id="1034557at2759"/>
<dbReference type="GO" id="GO:0005524">
    <property type="term" value="F:ATP binding"/>
    <property type="evidence" value="ECO:0007669"/>
    <property type="project" value="InterPro"/>
</dbReference>
<feature type="compositionally biased region" description="Low complexity" evidence="1">
    <location>
        <begin position="48"/>
        <end position="75"/>
    </location>
</feature>
<evidence type="ECO:0000256" key="1">
    <source>
        <dbReference type="SAM" id="MobiDB-lite"/>
    </source>
</evidence>
<dbReference type="InterPro" id="IPR050588">
    <property type="entry name" value="WNK_Ser-Thr_kinase"/>
</dbReference>
<comment type="caution">
    <text evidence="3">The sequence shown here is derived from an EMBL/GenBank/DDBJ whole genome shotgun (WGS) entry which is preliminary data.</text>
</comment>
<dbReference type="PANTHER" id="PTHR13902">
    <property type="entry name" value="SERINE/THREONINE-PROTEIN KINASE WNK WITH NO LYSINE -RELATED"/>
    <property type="match status" value="1"/>
</dbReference>
<feature type="compositionally biased region" description="Low complexity" evidence="1">
    <location>
        <begin position="491"/>
        <end position="502"/>
    </location>
</feature>
<dbReference type="EMBL" id="LIAE01006705">
    <property type="protein sequence ID" value="PAV86048.1"/>
    <property type="molecule type" value="Genomic_DNA"/>
</dbReference>
<gene>
    <name evidence="3" type="ORF">WR25_07311</name>
</gene>
<dbReference type="InterPro" id="IPR011009">
    <property type="entry name" value="Kinase-like_dom_sf"/>
</dbReference>
<dbReference type="PROSITE" id="PS50011">
    <property type="entry name" value="PROTEIN_KINASE_DOM"/>
    <property type="match status" value="1"/>
</dbReference>
<dbReference type="Gene3D" id="1.10.510.10">
    <property type="entry name" value="Transferase(Phosphotransferase) domain 1"/>
    <property type="match status" value="1"/>
</dbReference>
<feature type="domain" description="Protein kinase" evidence="2">
    <location>
        <begin position="110"/>
        <end position="409"/>
    </location>
</feature>
<dbReference type="Proteomes" id="UP000218231">
    <property type="component" value="Unassembled WGS sequence"/>
</dbReference>
<feature type="compositionally biased region" description="Basic and acidic residues" evidence="1">
    <location>
        <begin position="101"/>
        <end position="114"/>
    </location>
</feature>
<dbReference type="Pfam" id="PF00069">
    <property type="entry name" value="Pkinase"/>
    <property type="match status" value="1"/>
</dbReference>
<protein>
    <recommendedName>
        <fullName evidence="2">Protein kinase domain-containing protein</fullName>
    </recommendedName>
</protein>
<proteinExistence type="predicted"/>
<feature type="compositionally biased region" description="Polar residues" evidence="1">
    <location>
        <begin position="565"/>
        <end position="577"/>
    </location>
</feature>
<name>A0A2A2LJ11_9BILA</name>
<feature type="region of interest" description="Disordered" evidence="1">
    <location>
        <begin position="481"/>
        <end position="680"/>
    </location>
</feature>
<reference evidence="3 4" key="1">
    <citation type="journal article" date="2017" name="Curr. Biol.">
        <title>Genome architecture and evolution of a unichromosomal asexual nematode.</title>
        <authorList>
            <person name="Fradin H."/>
            <person name="Zegar C."/>
            <person name="Gutwein M."/>
            <person name="Lucas J."/>
            <person name="Kovtun M."/>
            <person name="Corcoran D."/>
            <person name="Baugh L.R."/>
            <person name="Kiontke K."/>
            <person name="Gunsalus K."/>
            <person name="Fitch D.H."/>
            <person name="Piano F."/>
        </authorList>
    </citation>
    <scope>NUCLEOTIDE SEQUENCE [LARGE SCALE GENOMIC DNA]</scope>
    <source>
        <strain evidence="3">PF1309</strain>
    </source>
</reference>
<accession>A0A2A2LJ11</accession>
<dbReference type="SUPFAM" id="SSF56112">
    <property type="entry name" value="Protein kinase-like (PK-like)"/>
    <property type="match status" value="1"/>
</dbReference>
<feature type="region of interest" description="Disordered" evidence="1">
    <location>
        <begin position="333"/>
        <end position="366"/>
    </location>
</feature>
<keyword evidence="4" id="KW-1185">Reference proteome</keyword>
<evidence type="ECO:0000313" key="3">
    <source>
        <dbReference type="EMBL" id="PAV86048.1"/>
    </source>
</evidence>